<keyword evidence="1" id="KW-0812">Transmembrane</keyword>
<name>A0A366KTI3_9SPHI</name>
<organism evidence="2 3">
    <name type="scientific">Pedobacter miscanthi</name>
    <dbReference type="NCBI Taxonomy" id="2259170"/>
    <lineage>
        <taxon>Bacteria</taxon>
        <taxon>Pseudomonadati</taxon>
        <taxon>Bacteroidota</taxon>
        <taxon>Sphingobacteriia</taxon>
        <taxon>Sphingobacteriales</taxon>
        <taxon>Sphingobacteriaceae</taxon>
        <taxon>Pedobacter</taxon>
    </lineage>
</organism>
<gene>
    <name evidence="2" type="ORF">DRW42_17690</name>
</gene>
<dbReference type="AlphaFoldDB" id="A0A366KTI3"/>
<feature type="transmembrane region" description="Helical" evidence="1">
    <location>
        <begin position="46"/>
        <end position="68"/>
    </location>
</feature>
<evidence type="ECO:0000256" key="1">
    <source>
        <dbReference type="SAM" id="Phobius"/>
    </source>
</evidence>
<protein>
    <submittedName>
        <fullName evidence="2">Uncharacterized protein</fullName>
    </submittedName>
</protein>
<keyword evidence="1" id="KW-0472">Membrane</keyword>
<dbReference type="EMBL" id="QNQU01000015">
    <property type="protein sequence ID" value="RBQ04947.1"/>
    <property type="molecule type" value="Genomic_DNA"/>
</dbReference>
<accession>A0A366KTI3</accession>
<sequence>MDFKSTAHEVRITNPDQQPEVAIKTEALISKYIDHLSHLRSSKLMYYYWLIINLAGEIFKTSGVYLYLSNEIS</sequence>
<keyword evidence="3" id="KW-1185">Reference proteome</keyword>
<reference evidence="2 3" key="1">
    <citation type="submission" date="2018-07" db="EMBL/GenBank/DDBJ databases">
        <title>A draft genome of a endophytic bacteria, a new species of Pedobacter.</title>
        <authorList>
            <person name="Zhang Z.D."/>
            <person name="Chen Z.J."/>
        </authorList>
    </citation>
    <scope>NUCLEOTIDE SEQUENCE [LARGE SCALE GENOMIC DNA]</scope>
    <source>
        <strain evidence="2 3">RS10</strain>
    </source>
</reference>
<evidence type="ECO:0000313" key="2">
    <source>
        <dbReference type="EMBL" id="RBQ04947.1"/>
    </source>
</evidence>
<proteinExistence type="predicted"/>
<comment type="caution">
    <text evidence="2">The sequence shown here is derived from an EMBL/GenBank/DDBJ whole genome shotgun (WGS) entry which is preliminary data.</text>
</comment>
<evidence type="ECO:0000313" key="3">
    <source>
        <dbReference type="Proteomes" id="UP000252081"/>
    </source>
</evidence>
<keyword evidence="1" id="KW-1133">Transmembrane helix</keyword>
<dbReference type="Proteomes" id="UP000252081">
    <property type="component" value="Unassembled WGS sequence"/>
</dbReference>